<organism evidence="6">
    <name type="scientific">Desulfomonile tiedjei</name>
    <dbReference type="NCBI Taxonomy" id="2358"/>
    <lineage>
        <taxon>Bacteria</taxon>
        <taxon>Pseudomonadati</taxon>
        <taxon>Thermodesulfobacteriota</taxon>
        <taxon>Desulfomonilia</taxon>
        <taxon>Desulfomonilales</taxon>
        <taxon>Desulfomonilaceae</taxon>
        <taxon>Desulfomonile</taxon>
    </lineage>
</organism>
<feature type="domain" description="FAD/NAD(P)-binding" evidence="5">
    <location>
        <begin position="5"/>
        <end position="284"/>
    </location>
</feature>
<dbReference type="Gene3D" id="3.50.50.60">
    <property type="entry name" value="FAD/NAD(P)-binding domain"/>
    <property type="match status" value="2"/>
</dbReference>
<keyword evidence="4" id="KW-0274">FAD</keyword>
<dbReference type="PANTHER" id="PTHR43429">
    <property type="entry name" value="PYRIDINE NUCLEOTIDE-DISULFIDE OXIDOREDUCTASE DOMAIN-CONTAINING"/>
    <property type="match status" value="1"/>
</dbReference>
<dbReference type="InterPro" id="IPR050260">
    <property type="entry name" value="FAD-bd_OxRdtase"/>
</dbReference>
<name>A0A7C4ET12_9BACT</name>
<dbReference type="GO" id="GO:0016491">
    <property type="term" value="F:oxidoreductase activity"/>
    <property type="evidence" value="ECO:0007669"/>
    <property type="project" value="InterPro"/>
</dbReference>
<accession>A0A7C4ET12</accession>
<sequence>MARERCVIIGNGPAANAAAAALRQETSDLDIMLIGEESFPHYRPHLLPAYVAGSLQKEDLFVTPASFYEECDIRIRLGQRVTHVKFDQRELVLSHKEIVPFDALIIACGGMQRIPERLQIFEELMLTLKTPADAQKWRAGLQTAETILILGGDLTSLSFAKALVSTGKRVQFILQEQSFWPLPLTPTLADEVKQRLTRSGVEVLEASRVHRLTQLSQDVIEVETDVGLMTANLVGAFYGLAPNVKFLVRSGLDVERGVLVDENLRTRFDLVYAAGDCAQIYHPALRDYWVSIGYRNALEQGKVAAQNLAGGMTTVAASPANIFCVEGVMVNTSWWMEF</sequence>
<evidence type="ECO:0000256" key="1">
    <source>
        <dbReference type="ARBA" id="ARBA00001974"/>
    </source>
</evidence>
<keyword evidence="3" id="KW-0285">Flavoprotein</keyword>
<comment type="cofactor">
    <cofactor evidence="1">
        <name>FAD</name>
        <dbReference type="ChEBI" id="CHEBI:57692"/>
    </cofactor>
</comment>
<proteinExistence type="inferred from homology"/>
<evidence type="ECO:0000256" key="4">
    <source>
        <dbReference type="ARBA" id="ARBA00022827"/>
    </source>
</evidence>
<reference evidence="6" key="1">
    <citation type="journal article" date="2020" name="mSystems">
        <title>Genome- and Community-Level Interaction Insights into Carbon Utilization and Element Cycling Functions of Hydrothermarchaeota in Hydrothermal Sediment.</title>
        <authorList>
            <person name="Zhou Z."/>
            <person name="Liu Y."/>
            <person name="Xu W."/>
            <person name="Pan J."/>
            <person name="Luo Z.H."/>
            <person name="Li M."/>
        </authorList>
    </citation>
    <scope>NUCLEOTIDE SEQUENCE [LARGE SCALE GENOMIC DNA]</scope>
    <source>
        <strain evidence="6">SpSt-769</strain>
    </source>
</reference>
<dbReference type="AlphaFoldDB" id="A0A7C4ET12"/>
<protein>
    <submittedName>
        <fullName evidence="6">NAD(P)/FAD-dependent oxidoreductase</fullName>
    </submittedName>
</protein>
<comment type="similarity">
    <text evidence="2">Belongs to the FAD-dependent oxidoreductase family.</text>
</comment>
<dbReference type="PRINTS" id="PR00368">
    <property type="entry name" value="FADPNR"/>
</dbReference>
<evidence type="ECO:0000259" key="5">
    <source>
        <dbReference type="Pfam" id="PF07992"/>
    </source>
</evidence>
<evidence type="ECO:0000256" key="3">
    <source>
        <dbReference type="ARBA" id="ARBA00022630"/>
    </source>
</evidence>
<evidence type="ECO:0000313" key="6">
    <source>
        <dbReference type="EMBL" id="HGH61225.1"/>
    </source>
</evidence>
<dbReference type="Pfam" id="PF07992">
    <property type="entry name" value="Pyr_redox_2"/>
    <property type="match status" value="1"/>
</dbReference>
<dbReference type="InterPro" id="IPR023753">
    <property type="entry name" value="FAD/NAD-binding_dom"/>
</dbReference>
<dbReference type="PANTHER" id="PTHR43429:SF3">
    <property type="entry name" value="NITRITE REDUCTASE [NAD(P)H]"/>
    <property type="match status" value="1"/>
</dbReference>
<gene>
    <name evidence="6" type="ORF">ENV54_08010</name>
</gene>
<dbReference type="EMBL" id="DTGT01000249">
    <property type="protein sequence ID" value="HGH61225.1"/>
    <property type="molecule type" value="Genomic_DNA"/>
</dbReference>
<evidence type="ECO:0000256" key="2">
    <source>
        <dbReference type="ARBA" id="ARBA00006442"/>
    </source>
</evidence>
<comment type="caution">
    <text evidence="6">The sequence shown here is derived from an EMBL/GenBank/DDBJ whole genome shotgun (WGS) entry which is preliminary data.</text>
</comment>
<dbReference type="InterPro" id="IPR036188">
    <property type="entry name" value="FAD/NAD-bd_sf"/>
</dbReference>
<dbReference type="PRINTS" id="PR00411">
    <property type="entry name" value="PNDRDTASEI"/>
</dbReference>
<dbReference type="SUPFAM" id="SSF51905">
    <property type="entry name" value="FAD/NAD(P)-binding domain"/>
    <property type="match status" value="2"/>
</dbReference>